<dbReference type="AlphaFoldDB" id="A0A6P8IY53"/>
<dbReference type="InterPro" id="IPR052116">
    <property type="entry name" value="Centro_Cilium_Assembly"/>
</dbReference>
<gene>
    <name evidence="7" type="primary">LOC116305099</name>
</gene>
<keyword evidence="4" id="KW-0206">Cytoskeleton</keyword>
<dbReference type="InterPro" id="IPR032675">
    <property type="entry name" value="LRR_dom_sf"/>
</dbReference>
<dbReference type="PANTHER" id="PTHR23170">
    <property type="entry name" value="NY-REN-58 ANTIGEN"/>
    <property type="match status" value="1"/>
</dbReference>
<keyword evidence="3 5" id="KW-0175">Coiled coil</keyword>
<dbReference type="RefSeq" id="XP_031570795.1">
    <property type="nucleotide sequence ID" value="XM_031714935.1"/>
</dbReference>
<dbReference type="OrthoDB" id="8436363at2759"/>
<dbReference type="PANTHER" id="PTHR23170:SF3">
    <property type="entry name" value="LEUCINE-RICH REPEAT-CONTAINING PROTEIN 45"/>
    <property type="match status" value="1"/>
</dbReference>
<evidence type="ECO:0000256" key="3">
    <source>
        <dbReference type="ARBA" id="ARBA00023054"/>
    </source>
</evidence>
<accession>A0A6P8IY53</accession>
<keyword evidence="6" id="KW-1185">Reference proteome</keyword>
<evidence type="ECO:0000256" key="2">
    <source>
        <dbReference type="ARBA" id="ARBA00022490"/>
    </source>
</evidence>
<dbReference type="GO" id="GO:0005886">
    <property type="term" value="C:plasma membrane"/>
    <property type="evidence" value="ECO:0007669"/>
    <property type="project" value="TreeGrafter"/>
</dbReference>
<feature type="coiled-coil region" evidence="5">
    <location>
        <begin position="287"/>
        <end position="620"/>
    </location>
</feature>
<keyword evidence="2" id="KW-0963">Cytoplasm</keyword>
<name>A0A6P8IY53_ACTTE</name>
<organism evidence="6 7">
    <name type="scientific">Actinia tenebrosa</name>
    <name type="common">Australian red waratah sea anemone</name>
    <dbReference type="NCBI Taxonomy" id="6105"/>
    <lineage>
        <taxon>Eukaryota</taxon>
        <taxon>Metazoa</taxon>
        <taxon>Cnidaria</taxon>
        <taxon>Anthozoa</taxon>
        <taxon>Hexacorallia</taxon>
        <taxon>Actiniaria</taxon>
        <taxon>Actiniidae</taxon>
        <taxon>Actinia</taxon>
    </lineage>
</organism>
<sequence>MESFHKRYLRMCREHQVFPLECVMSQVSREYGEGSRTLDLSSYNLTPEDCHALASSLTDDLFFKEISFADCLLSEESCKLILLGLTQNKCLTSLNLKGNNIRSGGAEVLGQFLKRNTSVHSLQLEWNSLGLWDSGIAAIAEGLALNQVLLILDLRNNQITHEGAALLSAALKRNRTLKGIDLRWNNIGILGGRELLSAFKYNKTLTCIELTGNNIPQDILKAVSVATKQNADREILDEEHRNRTEMMAKELEKAENLKMKEVLSLKDEIDKERTEHELYCSTTQKKIDQLKSTLDERKNAFDSLSAKLTATEAKLSLAHQKCKDLDHLCENLKKELHNEREERTNSELQHHKELNKVLEKNIELEAKVNQLERKNKSLQMNTNDLEREIDKLSADFSLKSKESDHYFQNELRSTKERLEKELNGIHQKMSESSQSTREKIQKIEEHRNSLEREVSSLKSEIVSIKLQGDEELMNVKNQLKQDEIIRSKQYEERINLIQASRDELQTQCTKQLAQISDLQSQVINSTRECESQKRQLDSLKQQMEQKDFEHNKEATRLKLELEAERKNAGELRDKMSKLEDRLTEETTRHRESLAAKESEIKFLNDQLKNKDGELKRHHDEELKRAEMLEKAIYSFVSSTRTSGH</sequence>
<reference evidence="7" key="1">
    <citation type="submission" date="2025-08" db="UniProtKB">
        <authorList>
            <consortium name="RefSeq"/>
        </authorList>
    </citation>
    <scope>IDENTIFICATION</scope>
    <source>
        <tissue evidence="7">Tentacle</tissue>
    </source>
</reference>
<dbReference type="SUPFAM" id="SSF52047">
    <property type="entry name" value="RNI-like"/>
    <property type="match status" value="1"/>
</dbReference>
<dbReference type="GO" id="GO:0005813">
    <property type="term" value="C:centrosome"/>
    <property type="evidence" value="ECO:0007669"/>
    <property type="project" value="UniProtKB-SubCell"/>
</dbReference>
<dbReference type="InParanoid" id="A0A6P8IY53"/>
<evidence type="ECO:0000256" key="5">
    <source>
        <dbReference type="SAM" id="Coils"/>
    </source>
</evidence>
<dbReference type="FunCoup" id="A0A6P8IY53">
    <property type="interactions" value="471"/>
</dbReference>
<dbReference type="GeneID" id="116305099"/>
<evidence type="ECO:0000256" key="1">
    <source>
        <dbReference type="ARBA" id="ARBA00004300"/>
    </source>
</evidence>
<protein>
    <submittedName>
        <fullName evidence="7">Leucine-rich repeat-containing protein 45-like</fullName>
    </submittedName>
</protein>
<evidence type="ECO:0000313" key="6">
    <source>
        <dbReference type="Proteomes" id="UP000515163"/>
    </source>
</evidence>
<dbReference type="InterPro" id="IPR001611">
    <property type="entry name" value="Leu-rich_rpt"/>
</dbReference>
<proteinExistence type="predicted"/>
<dbReference type="Pfam" id="PF13516">
    <property type="entry name" value="LRR_6"/>
    <property type="match status" value="3"/>
</dbReference>
<evidence type="ECO:0000256" key="4">
    <source>
        <dbReference type="ARBA" id="ARBA00023212"/>
    </source>
</evidence>
<dbReference type="KEGG" id="aten:116305099"/>
<dbReference type="Proteomes" id="UP000515163">
    <property type="component" value="Unplaced"/>
</dbReference>
<comment type="subcellular location">
    <subcellularLocation>
        <location evidence="1">Cytoplasm</location>
        <location evidence="1">Cytoskeleton</location>
        <location evidence="1">Microtubule organizing center</location>
        <location evidence="1">Centrosome</location>
    </subcellularLocation>
</comment>
<evidence type="ECO:0000313" key="7">
    <source>
        <dbReference type="RefSeq" id="XP_031570795.1"/>
    </source>
</evidence>
<dbReference type="SMART" id="SM00368">
    <property type="entry name" value="LRR_RI"/>
    <property type="match status" value="6"/>
</dbReference>
<dbReference type="Gene3D" id="3.80.10.10">
    <property type="entry name" value="Ribonuclease Inhibitor"/>
    <property type="match status" value="2"/>
</dbReference>